<dbReference type="InterPro" id="IPR009291">
    <property type="entry name" value="Vps62"/>
</dbReference>
<evidence type="ECO:0000313" key="3">
    <source>
        <dbReference type="Proteomes" id="UP000383932"/>
    </source>
</evidence>
<evidence type="ECO:0000313" key="2">
    <source>
        <dbReference type="EMBL" id="KAB5592401.1"/>
    </source>
</evidence>
<comment type="caution">
    <text evidence="2">The sequence shown here is derived from an EMBL/GenBank/DDBJ whole genome shotgun (WGS) entry which is preliminary data.</text>
</comment>
<dbReference type="Proteomes" id="UP000383932">
    <property type="component" value="Unassembled WGS sequence"/>
</dbReference>
<proteinExistence type="predicted"/>
<sequence>MLASSALVALAFGSFAPHFYAHGLQTSGDLPSYALAYAPMIHLYSKEDYWPSDPAVHLQHVVAEKDDYTVDKAAPNPLTLANLNYRGSNENTWLTSKDNITVEPKAEWIRSTYGKPGKGGKSAAPATIIVIDKSDIIKPGYVDVYYSLFYSYNMGVNKTFVVGDHVSDWEAILIRFLNGKPQSIHYSQHEDGTAYTYAATDKVGSRPLVFVSGGGHTNYPTPGDHKREFFGQNFPDRTDKGPAWVRTS</sequence>
<accession>A0A5N5QLM2</accession>
<protein>
    <submittedName>
        <fullName evidence="2">Putative effector protein</fullName>
    </submittedName>
</protein>
<reference evidence="2 3" key="1">
    <citation type="journal article" date="2019" name="Fungal Biol. Biotechnol.">
        <title>Draft genome sequence of fastidious pathogen Ceratobasidium theobromae, which causes vascular-streak dieback in Theobroma cacao.</title>
        <authorList>
            <person name="Ali S.S."/>
            <person name="Asman A."/>
            <person name="Shao J."/>
            <person name="Firmansyah A.P."/>
            <person name="Susilo A.W."/>
            <person name="Rosmana A."/>
            <person name="McMahon P."/>
            <person name="Junaid M."/>
            <person name="Guest D."/>
            <person name="Kheng T.Y."/>
            <person name="Meinhardt L.W."/>
            <person name="Bailey B.A."/>
        </authorList>
    </citation>
    <scope>NUCLEOTIDE SEQUENCE [LARGE SCALE GENOMIC DNA]</scope>
    <source>
        <strain evidence="2 3">CT2</strain>
    </source>
</reference>
<keyword evidence="1" id="KW-0732">Signal</keyword>
<name>A0A5N5QLM2_9AGAM</name>
<gene>
    <name evidence="2" type="ORF">CTheo_4165</name>
</gene>
<dbReference type="Pfam" id="PF06101">
    <property type="entry name" value="Vps62"/>
    <property type="match status" value="1"/>
</dbReference>
<evidence type="ECO:0000256" key="1">
    <source>
        <dbReference type="SAM" id="SignalP"/>
    </source>
</evidence>
<feature type="signal peptide" evidence="1">
    <location>
        <begin position="1"/>
        <end position="21"/>
    </location>
</feature>
<dbReference type="EMBL" id="SSOP01000066">
    <property type="protein sequence ID" value="KAB5592401.1"/>
    <property type="molecule type" value="Genomic_DNA"/>
</dbReference>
<keyword evidence="3" id="KW-1185">Reference proteome</keyword>
<dbReference type="PANTHER" id="PTHR48174">
    <property type="entry name" value="DUF946 FAMILY PROTEIN"/>
    <property type="match status" value="1"/>
</dbReference>
<feature type="chain" id="PRO_5024365672" evidence="1">
    <location>
        <begin position="22"/>
        <end position="248"/>
    </location>
</feature>
<dbReference type="AlphaFoldDB" id="A0A5N5QLM2"/>
<dbReference type="PANTHER" id="PTHR48174:SF5">
    <property type="entry name" value="VACUOLAR PROTEIN SORTING-ASSOCIATED PROTEIN 62"/>
    <property type="match status" value="1"/>
</dbReference>
<dbReference type="OrthoDB" id="188042at2759"/>
<organism evidence="2 3">
    <name type="scientific">Ceratobasidium theobromae</name>
    <dbReference type="NCBI Taxonomy" id="1582974"/>
    <lineage>
        <taxon>Eukaryota</taxon>
        <taxon>Fungi</taxon>
        <taxon>Dikarya</taxon>
        <taxon>Basidiomycota</taxon>
        <taxon>Agaricomycotina</taxon>
        <taxon>Agaricomycetes</taxon>
        <taxon>Cantharellales</taxon>
        <taxon>Ceratobasidiaceae</taxon>
        <taxon>Ceratobasidium</taxon>
    </lineage>
</organism>